<sequence length="272" mass="31080">MEKGLESLPKPQEMGRGHRVKRKSKGLNYSSDETVETEPAKPKKKKKQHAARSKESSHFQRLMTEVLQNEIKKKQQPLLQDHAEAIQELRDEISQIKTEKKQLEMENRNLRKTIQLMKDLPELLSEVKKTTKDLNACRQASSKLSKIEESAEVEGPEDSVATNKPPKSELHKLSLLVARCNTHEASKFVNDMLTGLYSNEYLSRHSLTGYSSIKDEGDTTKQKLDPAVVNEIIGIVMKHFPQKTPTEVKFYIRQKLNNAAKAMRKKKTIHIA</sequence>
<accession>A0A9Q1HLC3</accession>
<feature type="region of interest" description="Disordered" evidence="7">
    <location>
        <begin position="139"/>
        <end position="166"/>
    </location>
</feature>
<keyword evidence="4" id="KW-0804">Transcription</keyword>
<feature type="coiled-coil region" evidence="6">
    <location>
        <begin position="79"/>
        <end position="120"/>
    </location>
</feature>
<dbReference type="PANTHER" id="PTHR35346:SF1">
    <property type="entry name" value="BEN DOMAIN-CONTAINING PROTEIN 6"/>
    <property type="match status" value="1"/>
</dbReference>
<comment type="caution">
    <text evidence="9">The sequence shown here is derived from an EMBL/GenBank/DDBJ whole genome shotgun (WGS) entry which is preliminary data.</text>
</comment>
<keyword evidence="3" id="KW-0805">Transcription regulation</keyword>
<feature type="compositionally biased region" description="Basic residues" evidence="7">
    <location>
        <begin position="42"/>
        <end position="51"/>
    </location>
</feature>
<dbReference type="GO" id="GO:0045666">
    <property type="term" value="P:positive regulation of neuron differentiation"/>
    <property type="evidence" value="ECO:0007669"/>
    <property type="project" value="InterPro"/>
</dbReference>
<dbReference type="PROSITE" id="PS51457">
    <property type="entry name" value="BEN"/>
    <property type="match status" value="1"/>
</dbReference>
<comment type="subcellular location">
    <subcellularLocation>
        <location evidence="1">Nucleus</location>
    </subcellularLocation>
</comment>
<protein>
    <submittedName>
        <fullName evidence="9">BEN domain-containing protein 6</fullName>
    </submittedName>
</protein>
<feature type="region of interest" description="Disordered" evidence="7">
    <location>
        <begin position="1"/>
        <end position="60"/>
    </location>
</feature>
<evidence type="ECO:0000256" key="5">
    <source>
        <dbReference type="ARBA" id="ARBA00023242"/>
    </source>
</evidence>
<name>A0A9Q1HLC3_HOLLE</name>
<evidence type="ECO:0000256" key="3">
    <source>
        <dbReference type="ARBA" id="ARBA00023015"/>
    </source>
</evidence>
<dbReference type="GO" id="GO:0005634">
    <property type="term" value="C:nucleus"/>
    <property type="evidence" value="ECO:0007669"/>
    <property type="project" value="UniProtKB-SubCell"/>
</dbReference>
<evidence type="ECO:0000313" key="9">
    <source>
        <dbReference type="EMBL" id="KAJ8049513.1"/>
    </source>
</evidence>
<proteinExistence type="predicted"/>
<dbReference type="InterPro" id="IPR037496">
    <property type="entry name" value="BEND6-like"/>
</dbReference>
<reference evidence="9" key="1">
    <citation type="submission" date="2021-10" db="EMBL/GenBank/DDBJ databases">
        <title>Tropical sea cucumber genome reveals ecological adaptation and Cuvierian tubules defense mechanism.</title>
        <authorList>
            <person name="Chen T."/>
        </authorList>
    </citation>
    <scope>NUCLEOTIDE SEQUENCE</scope>
    <source>
        <strain evidence="9">Nanhai2018</strain>
        <tissue evidence="9">Muscle</tissue>
    </source>
</reference>
<dbReference type="PANTHER" id="PTHR35346">
    <property type="entry name" value="BEN DOMAIN-CONTAINING PROTEIN 6"/>
    <property type="match status" value="1"/>
</dbReference>
<dbReference type="SMART" id="SM01025">
    <property type="entry name" value="BEN"/>
    <property type="match status" value="1"/>
</dbReference>
<dbReference type="GO" id="GO:0003714">
    <property type="term" value="F:transcription corepressor activity"/>
    <property type="evidence" value="ECO:0007669"/>
    <property type="project" value="InterPro"/>
</dbReference>
<evidence type="ECO:0000259" key="8">
    <source>
        <dbReference type="PROSITE" id="PS51457"/>
    </source>
</evidence>
<dbReference type="EMBL" id="JAIZAY010000001">
    <property type="protein sequence ID" value="KAJ8049513.1"/>
    <property type="molecule type" value="Genomic_DNA"/>
</dbReference>
<dbReference type="Pfam" id="PF10523">
    <property type="entry name" value="BEN"/>
    <property type="match status" value="1"/>
</dbReference>
<dbReference type="OrthoDB" id="8186171at2759"/>
<dbReference type="GO" id="GO:0045746">
    <property type="term" value="P:negative regulation of Notch signaling pathway"/>
    <property type="evidence" value="ECO:0007669"/>
    <property type="project" value="InterPro"/>
</dbReference>
<keyword evidence="2" id="KW-0678">Repressor</keyword>
<evidence type="ECO:0000313" key="10">
    <source>
        <dbReference type="Proteomes" id="UP001152320"/>
    </source>
</evidence>
<dbReference type="InterPro" id="IPR018379">
    <property type="entry name" value="BEN_domain"/>
</dbReference>
<dbReference type="Proteomes" id="UP001152320">
    <property type="component" value="Chromosome 1"/>
</dbReference>
<feature type="domain" description="BEN" evidence="8">
    <location>
        <begin position="157"/>
        <end position="263"/>
    </location>
</feature>
<dbReference type="AlphaFoldDB" id="A0A9Q1HLC3"/>
<evidence type="ECO:0000256" key="7">
    <source>
        <dbReference type="SAM" id="MobiDB-lite"/>
    </source>
</evidence>
<keyword evidence="6" id="KW-0175">Coiled coil</keyword>
<evidence type="ECO:0000256" key="6">
    <source>
        <dbReference type="SAM" id="Coils"/>
    </source>
</evidence>
<dbReference type="Gene3D" id="1.10.10.2590">
    <property type="entry name" value="BEN domain"/>
    <property type="match status" value="1"/>
</dbReference>
<evidence type="ECO:0000256" key="4">
    <source>
        <dbReference type="ARBA" id="ARBA00023163"/>
    </source>
</evidence>
<dbReference type="GO" id="GO:0003677">
    <property type="term" value="F:DNA binding"/>
    <property type="evidence" value="ECO:0007669"/>
    <property type="project" value="InterPro"/>
</dbReference>
<keyword evidence="10" id="KW-1185">Reference proteome</keyword>
<evidence type="ECO:0000256" key="1">
    <source>
        <dbReference type="ARBA" id="ARBA00004123"/>
    </source>
</evidence>
<organism evidence="9 10">
    <name type="scientific">Holothuria leucospilota</name>
    <name type="common">Black long sea cucumber</name>
    <name type="synonym">Mertensiothuria leucospilota</name>
    <dbReference type="NCBI Taxonomy" id="206669"/>
    <lineage>
        <taxon>Eukaryota</taxon>
        <taxon>Metazoa</taxon>
        <taxon>Echinodermata</taxon>
        <taxon>Eleutherozoa</taxon>
        <taxon>Echinozoa</taxon>
        <taxon>Holothuroidea</taxon>
        <taxon>Aspidochirotacea</taxon>
        <taxon>Aspidochirotida</taxon>
        <taxon>Holothuriidae</taxon>
        <taxon>Holothuria</taxon>
    </lineage>
</organism>
<evidence type="ECO:0000256" key="2">
    <source>
        <dbReference type="ARBA" id="ARBA00022491"/>
    </source>
</evidence>
<keyword evidence="5" id="KW-0539">Nucleus</keyword>
<gene>
    <name evidence="9" type="ORF">HOLleu_02287</name>
</gene>